<evidence type="ECO:0000256" key="1">
    <source>
        <dbReference type="ARBA" id="ARBA00001231"/>
    </source>
</evidence>
<keyword evidence="4" id="KW-0378">Hydrolase</keyword>
<dbReference type="InterPro" id="IPR001764">
    <property type="entry name" value="Glyco_hydro_3_N"/>
</dbReference>
<comment type="similarity">
    <text evidence="2">Belongs to the glycosyl hydrolase 3 family.</text>
</comment>
<dbReference type="PROSITE" id="PS00775">
    <property type="entry name" value="GLYCOSYL_HYDROL_F3"/>
    <property type="match status" value="1"/>
</dbReference>
<dbReference type="InterPro" id="IPR036962">
    <property type="entry name" value="Glyco_hydro_3_N_sf"/>
</dbReference>
<dbReference type="GO" id="GO:0004563">
    <property type="term" value="F:beta-N-acetylhexosaminidase activity"/>
    <property type="evidence" value="ECO:0007669"/>
    <property type="project" value="UniProtKB-EC"/>
</dbReference>
<dbReference type="EC" id="3.2.1.52" evidence="3"/>
<dbReference type="Pfam" id="PF00933">
    <property type="entry name" value="Glyco_hydro_3"/>
    <property type="match status" value="1"/>
</dbReference>
<dbReference type="InterPro" id="IPR019800">
    <property type="entry name" value="Glyco_hydro_3_AS"/>
</dbReference>
<gene>
    <name evidence="7" type="ORF">METZ01_LOCUS224636</name>
</gene>
<evidence type="ECO:0000313" key="7">
    <source>
        <dbReference type="EMBL" id="SVB71782.1"/>
    </source>
</evidence>
<dbReference type="PANTHER" id="PTHR30480:SF13">
    <property type="entry name" value="BETA-HEXOSAMINIDASE"/>
    <property type="match status" value="1"/>
</dbReference>
<proteinExistence type="inferred from homology"/>
<dbReference type="AlphaFoldDB" id="A0A382GAA4"/>
<feature type="non-terminal residue" evidence="7">
    <location>
        <position position="1"/>
    </location>
</feature>
<dbReference type="GO" id="GO:0005975">
    <property type="term" value="P:carbohydrate metabolic process"/>
    <property type="evidence" value="ECO:0007669"/>
    <property type="project" value="InterPro"/>
</dbReference>
<accession>A0A382GAA4</accession>
<protein>
    <recommendedName>
        <fullName evidence="3">beta-N-acetylhexosaminidase</fullName>
        <ecNumber evidence="3">3.2.1.52</ecNumber>
    </recommendedName>
</protein>
<sequence length="332" mass="33416">PTAIECVGDLPIGLRVGQVLLPVVDQAGLAVIADLAGRGLVAGAVVIGSPGDGFPAAVAAVQEASATGPVVIAVDEEGGTVQRFGALLGELPSAAEMGAMSIGDVRELARERAVAIATLGVTVNLAPVLDVGSGPGIGTRSFSDNPMVVSTHGLAFAEGILDGGLVPVAKHFPGHGRANADSHEETATTPPLDDMRLVDLLPFGVLPDGAAVMVGHLVVPGLTDGMPSSLSAAAVTGILRDELGFDGVVITDDLAMGAVAQMIDVPTAARLALIAGADLLMVGPHENVVPAAWSLMVALDDGSLDERWLDEAVERVLAMRGVDPCALVDPEG</sequence>
<comment type="catalytic activity">
    <reaction evidence="1">
        <text>Hydrolysis of terminal non-reducing N-acetyl-D-hexosamine residues in N-acetyl-beta-D-hexosaminides.</text>
        <dbReference type="EC" id="3.2.1.52"/>
    </reaction>
</comment>
<evidence type="ECO:0000256" key="3">
    <source>
        <dbReference type="ARBA" id="ARBA00012663"/>
    </source>
</evidence>
<evidence type="ECO:0000259" key="6">
    <source>
        <dbReference type="Pfam" id="PF00933"/>
    </source>
</evidence>
<dbReference type="GO" id="GO:0009254">
    <property type="term" value="P:peptidoglycan turnover"/>
    <property type="evidence" value="ECO:0007669"/>
    <property type="project" value="TreeGrafter"/>
</dbReference>
<organism evidence="7">
    <name type="scientific">marine metagenome</name>
    <dbReference type="NCBI Taxonomy" id="408172"/>
    <lineage>
        <taxon>unclassified sequences</taxon>
        <taxon>metagenomes</taxon>
        <taxon>ecological metagenomes</taxon>
    </lineage>
</organism>
<dbReference type="SUPFAM" id="SSF51445">
    <property type="entry name" value="(Trans)glycosidases"/>
    <property type="match status" value="1"/>
</dbReference>
<evidence type="ECO:0000256" key="5">
    <source>
        <dbReference type="ARBA" id="ARBA00023295"/>
    </source>
</evidence>
<evidence type="ECO:0000256" key="4">
    <source>
        <dbReference type="ARBA" id="ARBA00022801"/>
    </source>
</evidence>
<dbReference type="Gene3D" id="3.20.20.300">
    <property type="entry name" value="Glycoside hydrolase, family 3, N-terminal domain"/>
    <property type="match status" value="1"/>
</dbReference>
<name>A0A382GAA4_9ZZZZ</name>
<dbReference type="EMBL" id="UINC01054278">
    <property type="protein sequence ID" value="SVB71782.1"/>
    <property type="molecule type" value="Genomic_DNA"/>
</dbReference>
<dbReference type="PANTHER" id="PTHR30480">
    <property type="entry name" value="BETA-HEXOSAMINIDASE-RELATED"/>
    <property type="match status" value="1"/>
</dbReference>
<keyword evidence="5" id="KW-0326">Glycosidase</keyword>
<evidence type="ECO:0000256" key="2">
    <source>
        <dbReference type="ARBA" id="ARBA00005336"/>
    </source>
</evidence>
<reference evidence="7" key="1">
    <citation type="submission" date="2018-05" db="EMBL/GenBank/DDBJ databases">
        <authorList>
            <person name="Lanie J.A."/>
            <person name="Ng W.-L."/>
            <person name="Kazmierczak K.M."/>
            <person name="Andrzejewski T.M."/>
            <person name="Davidsen T.M."/>
            <person name="Wayne K.J."/>
            <person name="Tettelin H."/>
            <person name="Glass J.I."/>
            <person name="Rusch D."/>
            <person name="Podicherti R."/>
            <person name="Tsui H.-C.T."/>
            <person name="Winkler M.E."/>
        </authorList>
    </citation>
    <scope>NUCLEOTIDE SEQUENCE</scope>
</reference>
<feature type="domain" description="Glycoside hydrolase family 3 N-terminal" evidence="6">
    <location>
        <begin position="59"/>
        <end position="318"/>
    </location>
</feature>
<dbReference type="InterPro" id="IPR017853">
    <property type="entry name" value="GH"/>
</dbReference>
<dbReference type="InterPro" id="IPR050226">
    <property type="entry name" value="NagZ_Beta-hexosaminidase"/>
</dbReference>